<reference evidence="3 4" key="1">
    <citation type="submission" date="2018-06" db="EMBL/GenBank/DDBJ databases">
        <authorList>
            <consortium name="Pathogen Informatics"/>
            <person name="Doyle S."/>
        </authorList>
    </citation>
    <scope>NUCLEOTIDE SEQUENCE [LARGE SCALE GENOMIC DNA]</scope>
    <source>
        <strain evidence="3 4">NCTC11842</strain>
    </source>
</reference>
<dbReference type="RefSeq" id="WP_112297385.1">
    <property type="nucleotide sequence ID" value="NZ_UAUF01000002.1"/>
</dbReference>
<evidence type="ECO:0000256" key="1">
    <source>
        <dbReference type="SAM" id="SignalP"/>
    </source>
</evidence>
<evidence type="ECO:0000313" key="3">
    <source>
        <dbReference type="EMBL" id="SPZ00044.1"/>
    </source>
</evidence>
<dbReference type="Proteomes" id="UP000250443">
    <property type="component" value="Unassembled WGS sequence"/>
</dbReference>
<name>A0A2X2BY79_PSELU</name>
<dbReference type="AlphaFoldDB" id="A0A2X2BY79"/>
<proteinExistence type="predicted"/>
<protein>
    <submittedName>
        <fullName evidence="3">Uncharacterized protein</fullName>
    </submittedName>
</protein>
<keyword evidence="1" id="KW-0732">Signal</keyword>
<evidence type="ECO:0000313" key="2">
    <source>
        <dbReference type="EMBL" id="SPY99869.1"/>
    </source>
</evidence>
<accession>A0A2X2BY79</accession>
<feature type="chain" id="PRO_5036058219" evidence="1">
    <location>
        <begin position="21"/>
        <end position="177"/>
    </location>
</feature>
<sequence length="177" mass="19457">MFKPALTVAAMVLLTASLNAVGEIRNIDYPFPKRQISPDLLSKACAQAVLQEQTEERVKIKSITLQPSLGYIASCSVDAVPSSKEYESGETHFRYSVGIDVTSGKSMVTRLYEGSAKEAALAALSEKFIRVDRLDSTADEATMHAEVGELACVISLSQRGRNESVRWIVEKLDCERR</sequence>
<dbReference type="EMBL" id="UAUF01000002">
    <property type="protein sequence ID" value="SPZ00044.1"/>
    <property type="molecule type" value="Genomic_DNA"/>
</dbReference>
<gene>
    <name evidence="2" type="ORF">NCTC11842_00014</name>
    <name evidence="3" type="ORF">NCTC11842_00189</name>
</gene>
<evidence type="ECO:0000313" key="4">
    <source>
        <dbReference type="Proteomes" id="UP000250443"/>
    </source>
</evidence>
<dbReference type="EMBL" id="UAUF01000002">
    <property type="protein sequence ID" value="SPY99869.1"/>
    <property type="molecule type" value="Genomic_DNA"/>
</dbReference>
<organism evidence="3 4">
    <name type="scientific">Pseudomonas luteola</name>
    <dbReference type="NCBI Taxonomy" id="47886"/>
    <lineage>
        <taxon>Bacteria</taxon>
        <taxon>Pseudomonadati</taxon>
        <taxon>Pseudomonadota</taxon>
        <taxon>Gammaproteobacteria</taxon>
        <taxon>Pseudomonadales</taxon>
        <taxon>Pseudomonadaceae</taxon>
        <taxon>Pseudomonas</taxon>
    </lineage>
</organism>
<feature type="signal peptide" evidence="1">
    <location>
        <begin position="1"/>
        <end position="20"/>
    </location>
</feature>